<dbReference type="GO" id="GO:0008705">
    <property type="term" value="F:methionine synthase activity"/>
    <property type="evidence" value="ECO:0007669"/>
    <property type="project" value="TreeGrafter"/>
</dbReference>
<feature type="domain" description="B12-binding" evidence="3">
    <location>
        <begin position="89"/>
        <end position="218"/>
    </location>
</feature>
<dbReference type="InterPro" id="IPR003759">
    <property type="entry name" value="Cbl-bd_cap"/>
</dbReference>
<proteinExistence type="predicted"/>
<accession>A0A5D4R4S9</accession>
<evidence type="ECO:0000256" key="2">
    <source>
        <dbReference type="ARBA" id="ARBA00023285"/>
    </source>
</evidence>
<sequence>MKMNQLVQTFTKSILQGDVHSLLELHASAIESKMDHLSFYEKVVKPSMYRIGEMWEKNQITVADEHLATATLKYLLSYLMNEHKAGKNQPKALLFCIEGEQHSLGLELANEIFKEHKWNTRFLGANVPINDAVTFIEAWQPQMVGISIGMTTELGRLKTCIESIRKVNEKINIVVGGRLVAQYKLDFLEKEQVMTFNDLDELNSHLTDLSKQSVSLES</sequence>
<dbReference type="Proteomes" id="UP000322997">
    <property type="component" value="Unassembled WGS sequence"/>
</dbReference>
<dbReference type="GO" id="GO:0046872">
    <property type="term" value="F:metal ion binding"/>
    <property type="evidence" value="ECO:0007669"/>
    <property type="project" value="UniProtKB-KW"/>
</dbReference>
<gene>
    <name evidence="4" type="ORF">FZC83_22720</name>
</gene>
<dbReference type="GO" id="GO:0005829">
    <property type="term" value="C:cytosol"/>
    <property type="evidence" value="ECO:0007669"/>
    <property type="project" value="TreeGrafter"/>
</dbReference>
<dbReference type="Gene3D" id="1.10.1240.10">
    <property type="entry name" value="Methionine synthase domain"/>
    <property type="match status" value="1"/>
</dbReference>
<dbReference type="Pfam" id="PF02607">
    <property type="entry name" value="B12-binding_2"/>
    <property type="match status" value="1"/>
</dbReference>
<protein>
    <recommendedName>
        <fullName evidence="3">B12-binding domain-containing protein</fullName>
    </recommendedName>
</protein>
<evidence type="ECO:0000256" key="1">
    <source>
        <dbReference type="ARBA" id="ARBA00022723"/>
    </source>
</evidence>
<reference evidence="4 5" key="1">
    <citation type="submission" date="2019-08" db="EMBL/GenBank/DDBJ databases">
        <title>Bacillus genomes from the desert of Cuatro Cienegas, Coahuila.</title>
        <authorList>
            <person name="Olmedo-Alvarez G."/>
        </authorList>
    </citation>
    <scope>NUCLEOTIDE SEQUENCE [LARGE SCALE GENOMIC DNA]</scope>
    <source>
        <strain evidence="4 5">CH108_3D</strain>
    </source>
</reference>
<dbReference type="SUPFAM" id="SSF52242">
    <property type="entry name" value="Cobalamin (vitamin B12)-binding domain"/>
    <property type="match status" value="1"/>
</dbReference>
<dbReference type="GO" id="GO:0050667">
    <property type="term" value="P:homocysteine metabolic process"/>
    <property type="evidence" value="ECO:0007669"/>
    <property type="project" value="TreeGrafter"/>
</dbReference>
<comment type="caution">
    <text evidence="4">The sequence shown here is derived from an EMBL/GenBank/DDBJ whole genome shotgun (WGS) entry which is preliminary data.</text>
</comment>
<evidence type="ECO:0000313" key="5">
    <source>
        <dbReference type="Proteomes" id="UP000322997"/>
    </source>
</evidence>
<keyword evidence="1" id="KW-0479">Metal-binding</keyword>
<dbReference type="Gene3D" id="3.40.50.280">
    <property type="entry name" value="Cobalamin-binding domain"/>
    <property type="match status" value="1"/>
</dbReference>
<evidence type="ECO:0000313" key="4">
    <source>
        <dbReference type="EMBL" id="TYS46403.1"/>
    </source>
</evidence>
<dbReference type="Pfam" id="PF02310">
    <property type="entry name" value="B12-binding"/>
    <property type="match status" value="1"/>
</dbReference>
<dbReference type="PROSITE" id="PS51332">
    <property type="entry name" value="B12_BINDING"/>
    <property type="match status" value="1"/>
</dbReference>
<dbReference type="InterPro" id="IPR036594">
    <property type="entry name" value="Meth_synthase_dom"/>
</dbReference>
<dbReference type="InterPro" id="IPR050554">
    <property type="entry name" value="Met_Synthase/Corrinoid"/>
</dbReference>
<dbReference type="PANTHER" id="PTHR45833">
    <property type="entry name" value="METHIONINE SYNTHASE"/>
    <property type="match status" value="1"/>
</dbReference>
<dbReference type="GO" id="GO:0031419">
    <property type="term" value="F:cobalamin binding"/>
    <property type="evidence" value="ECO:0007669"/>
    <property type="project" value="InterPro"/>
</dbReference>
<keyword evidence="2" id="KW-0170">Cobalt</keyword>
<organism evidence="4 5">
    <name type="scientific">Rossellomorea marisflavi</name>
    <dbReference type="NCBI Taxonomy" id="189381"/>
    <lineage>
        <taxon>Bacteria</taxon>
        <taxon>Bacillati</taxon>
        <taxon>Bacillota</taxon>
        <taxon>Bacilli</taxon>
        <taxon>Bacillales</taxon>
        <taxon>Bacillaceae</taxon>
        <taxon>Rossellomorea</taxon>
    </lineage>
</organism>
<dbReference type="InterPro" id="IPR036724">
    <property type="entry name" value="Cobalamin-bd_sf"/>
</dbReference>
<dbReference type="AlphaFoldDB" id="A0A5D4R4S9"/>
<dbReference type="GO" id="GO:0046653">
    <property type="term" value="P:tetrahydrofolate metabolic process"/>
    <property type="evidence" value="ECO:0007669"/>
    <property type="project" value="TreeGrafter"/>
</dbReference>
<dbReference type="EMBL" id="VTEQ01000014">
    <property type="protein sequence ID" value="TYS46403.1"/>
    <property type="molecule type" value="Genomic_DNA"/>
</dbReference>
<evidence type="ECO:0000259" key="3">
    <source>
        <dbReference type="PROSITE" id="PS51332"/>
    </source>
</evidence>
<name>A0A5D4R4S9_9BACI</name>
<dbReference type="PANTHER" id="PTHR45833:SF1">
    <property type="entry name" value="METHIONINE SYNTHASE"/>
    <property type="match status" value="1"/>
</dbReference>
<dbReference type="InterPro" id="IPR006158">
    <property type="entry name" value="Cobalamin-bd"/>
</dbReference>
<dbReference type="SUPFAM" id="SSF47644">
    <property type="entry name" value="Methionine synthase domain"/>
    <property type="match status" value="1"/>
</dbReference>